<evidence type="ECO:0000256" key="17">
    <source>
        <dbReference type="ARBA" id="ARBA00055589"/>
    </source>
</evidence>
<evidence type="ECO:0000256" key="8">
    <source>
        <dbReference type="ARBA" id="ARBA00022840"/>
    </source>
</evidence>
<feature type="transmembrane region" description="Helical" evidence="21">
    <location>
        <begin position="181"/>
        <end position="205"/>
    </location>
</feature>
<evidence type="ECO:0000256" key="10">
    <source>
        <dbReference type="ARBA" id="ARBA00022946"/>
    </source>
</evidence>
<sequence length="723" mass="80162">MPVTEKQPQPILPLTGLFCQILRYRYAKLATSLPIQVIPIPSWTLRLKTYGIGSKWWYRNITKGYNQSRRAANQGKFPRYSLFDVLKVTCPPMAMWYDIGSLCSQGRMLVRKFYSESEKISKPARSNGFTSWFVRRIFTSSRKRNDVNTELRRSGNSKPVAAIPKKKDIQRLISLAVPEKWSLAGAMCCLVVSSAVTMTVPFCIGKIIDLIHKSDKEHMLSQLNQVCSILLCVFVLGGLANFGRVYILQTASQRIVRRLRGTLFNSIMRQEVGFFDKNKTGELINRLSSDTTVVASSLSQNISDGLRSVFQVTAGIGMMTFVSAKLALISLGIVPPVAIGSIIYGRYLRKITKQVQDSLANATQVAEERIATIRTVRAFAHEKKECEAYSEGIERVLKLSYKESLARGVFWGFTGFSGNVIVISVFYFGGLMMLESNMTVGDLSSFLLYATYVGVALGEMDHVNKPAITLPTIQGNMSFNGVSFSYPSRSDVHIFSNLTLDVPAGLVTAVVGPSGSGKSTLSSLLLRFYDPQEGQVFLDGVDIRELDPNWLRSKIGTVSQEPILFSTTIANNIAYGSERPDDVQMDEIIDAAKKANAYNFVSNFPDGFSTLVGERGLMLSGGQRQRIAIARAILKDPKILILDEATSALDAESEYLVHEALERLMVGRTVLTIAHRLSTIKSASKIIVIDEGRVVEDGTYQGLMALDEGLFRKLVERQTIVKK</sequence>
<keyword evidence="25" id="KW-1185">Reference proteome</keyword>
<evidence type="ECO:0000256" key="9">
    <source>
        <dbReference type="ARBA" id="ARBA00022842"/>
    </source>
</evidence>
<dbReference type="InterPro" id="IPR036640">
    <property type="entry name" value="ABC1_TM_sf"/>
</dbReference>
<keyword evidence="4 21" id="KW-0812">Transmembrane</keyword>
<evidence type="ECO:0000313" key="25">
    <source>
        <dbReference type="Proteomes" id="UP000762676"/>
    </source>
</evidence>
<comment type="subcellular location">
    <subcellularLocation>
        <location evidence="1">Mitochondrion inner membrane</location>
        <topology evidence="1">Multi-pass membrane protein</topology>
    </subcellularLocation>
</comment>
<keyword evidence="13" id="KW-0007">Acetylation</keyword>
<keyword evidence="6" id="KW-0547">Nucleotide-binding</keyword>
<organism evidence="24 25">
    <name type="scientific">Elysia marginata</name>
    <dbReference type="NCBI Taxonomy" id="1093978"/>
    <lineage>
        <taxon>Eukaryota</taxon>
        <taxon>Metazoa</taxon>
        <taxon>Spiralia</taxon>
        <taxon>Lophotrochozoa</taxon>
        <taxon>Mollusca</taxon>
        <taxon>Gastropoda</taxon>
        <taxon>Heterobranchia</taxon>
        <taxon>Euthyneura</taxon>
        <taxon>Panpulmonata</taxon>
        <taxon>Sacoglossa</taxon>
        <taxon>Placobranchoidea</taxon>
        <taxon>Plakobranchidae</taxon>
        <taxon>Elysia</taxon>
    </lineage>
</organism>
<dbReference type="GO" id="GO:0016887">
    <property type="term" value="F:ATP hydrolysis activity"/>
    <property type="evidence" value="ECO:0007669"/>
    <property type="project" value="InterPro"/>
</dbReference>
<dbReference type="InterPro" id="IPR003593">
    <property type="entry name" value="AAA+_ATPase"/>
</dbReference>
<dbReference type="InterPro" id="IPR027417">
    <property type="entry name" value="P-loop_NTPase"/>
</dbReference>
<keyword evidence="9" id="KW-0460">Magnesium</keyword>
<accession>A0AAV4J2Z5</accession>
<dbReference type="InterPro" id="IPR039421">
    <property type="entry name" value="Type_1_exporter"/>
</dbReference>
<dbReference type="Proteomes" id="UP000762676">
    <property type="component" value="Unassembled WGS sequence"/>
</dbReference>
<feature type="domain" description="ABC transmembrane type-1" evidence="23">
    <location>
        <begin position="184"/>
        <end position="460"/>
    </location>
</feature>
<keyword evidence="12 21" id="KW-1133">Transmembrane helix</keyword>
<keyword evidence="14" id="KW-0496">Mitochondrion</keyword>
<keyword evidence="5" id="KW-0479">Metal-binding</keyword>
<keyword evidence="10" id="KW-0809">Transit peptide</keyword>
<dbReference type="GO" id="GO:0005743">
    <property type="term" value="C:mitochondrial inner membrane"/>
    <property type="evidence" value="ECO:0007669"/>
    <property type="project" value="UniProtKB-SubCell"/>
</dbReference>
<comment type="function">
    <text evidence="17">ATP-dependent transporter located in the mitochondrial inner membrane that catalyzes the export of biliverdin from the mitochondrial matrix, and plays a crucial role in hemoglobin synthesis and antioxidative stress. Participates in the early step of the heme biosynthetic process during insertion of iron into protoporphyrin IX (PPIX). Involved in the stabilization of the iron transporter mitoferrin-1/SLC25A37. In addition may be involved in mitochondrial unfolded protein response (UPRmt) signaling pathway, although ABCB10 probably does not participate in peptide export from mitochondria.</text>
</comment>
<dbReference type="SMART" id="SM00382">
    <property type="entry name" value="AAA"/>
    <property type="match status" value="1"/>
</dbReference>
<reference evidence="24 25" key="1">
    <citation type="journal article" date="2021" name="Elife">
        <title>Chloroplast acquisition without the gene transfer in kleptoplastic sea slugs, Plakobranchus ocellatus.</title>
        <authorList>
            <person name="Maeda T."/>
            <person name="Takahashi S."/>
            <person name="Yoshida T."/>
            <person name="Shimamura S."/>
            <person name="Takaki Y."/>
            <person name="Nagai Y."/>
            <person name="Toyoda A."/>
            <person name="Suzuki Y."/>
            <person name="Arimoto A."/>
            <person name="Ishii H."/>
            <person name="Satoh N."/>
            <person name="Nishiyama T."/>
            <person name="Hasebe M."/>
            <person name="Maruyama T."/>
            <person name="Minagawa J."/>
            <person name="Obokata J."/>
            <person name="Shigenobu S."/>
        </authorList>
    </citation>
    <scope>NUCLEOTIDE SEQUENCE [LARGE SCALE GENOMIC DNA]</scope>
</reference>
<dbReference type="FunFam" id="3.40.50.300:FF:000403">
    <property type="entry name" value="ATP-binding cassette sub-family B member 8, mitochondrial"/>
    <property type="match status" value="1"/>
</dbReference>
<evidence type="ECO:0000256" key="14">
    <source>
        <dbReference type="ARBA" id="ARBA00023128"/>
    </source>
</evidence>
<gene>
    <name evidence="24" type="ORF">ElyMa_006814900</name>
</gene>
<dbReference type="InterPro" id="IPR011527">
    <property type="entry name" value="ABC1_TM_dom"/>
</dbReference>
<evidence type="ECO:0000256" key="11">
    <source>
        <dbReference type="ARBA" id="ARBA00022967"/>
    </source>
</evidence>
<dbReference type="Gene3D" id="1.20.1560.10">
    <property type="entry name" value="ABC transporter type 1, transmembrane domain"/>
    <property type="match status" value="1"/>
</dbReference>
<feature type="transmembrane region" description="Helical" evidence="21">
    <location>
        <begin position="326"/>
        <end position="344"/>
    </location>
</feature>
<dbReference type="GO" id="GO:0005524">
    <property type="term" value="F:ATP binding"/>
    <property type="evidence" value="ECO:0007669"/>
    <property type="project" value="UniProtKB-KW"/>
</dbReference>
<evidence type="ECO:0000256" key="16">
    <source>
        <dbReference type="ARBA" id="ARBA00052250"/>
    </source>
</evidence>
<dbReference type="EMBL" id="BMAT01013642">
    <property type="protein sequence ID" value="GFS17134.1"/>
    <property type="molecule type" value="Genomic_DNA"/>
</dbReference>
<dbReference type="PROSITE" id="PS50929">
    <property type="entry name" value="ABC_TM1F"/>
    <property type="match status" value="1"/>
</dbReference>
<evidence type="ECO:0000256" key="18">
    <source>
        <dbReference type="ARBA" id="ARBA00072683"/>
    </source>
</evidence>
<dbReference type="PANTHER" id="PTHR43394:SF1">
    <property type="entry name" value="ATP-BINDING CASSETTE SUB-FAMILY B MEMBER 10, MITOCHONDRIAL"/>
    <property type="match status" value="1"/>
</dbReference>
<evidence type="ECO:0000256" key="19">
    <source>
        <dbReference type="ARBA" id="ARBA00075187"/>
    </source>
</evidence>
<dbReference type="Pfam" id="PF00664">
    <property type="entry name" value="ABC_membrane"/>
    <property type="match status" value="1"/>
</dbReference>
<dbReference type="GO" id="GO:0042802">
    <property type="term" value="F:identical protein binding"/>
    <property type="evidence" value="ECO:0007669"/>
    <property type="project" value="UniProtKB-ARBA"/>
</dbReference>
<keyword evidence="7" id="KW-0999">Mitochondrion inner membrane</keyword>
<dbReference type="AlphaFoldDB" id="A0AAV4J2Z5"/>
<evidence type="ECO:0000259" key="22">
    <source>
        <dbReference type="PROSITE" id="PS50893"/>
    </source>
</evidence>
<protein>
    <recommendedName>
        <fullName evidence="18">ATP-binding cassette sub-family B member 10, mitochondrial</fullName>
    </recommendedName>
    <alternativeName>
        <fullName evidence="19">ABC-mitochondrial erythroid protein</fullName>
    </alternativeName>
    <alternativeName>
        <fullName evidence="20">ATP-binding cassette transporter 10</fullName>
    </alternativeName>
</protein>
<evidence type="ECO:0000256" key="12">
    <source>
        <dbReference type="ARBA" id="ARBA00022989"/>
    </source>
</evidence>
<comment type="catalytic activity">
    <reaction evidence="16">
        <text>biliverdin IXalpha(in) + ATP + H2O = biliverdin IXalpha(out) + ADP + phosphate + H(+)</text>
        <dbReference type="Rhea" id="RHEA:82359"/>
        <dbReference type="ChEBI" id="CHEBI:15377"/>
        <dbReference type="ChEBI" id="CHEBI:15378"/>
        <dbReference type="ChEBI" id="CHEBI:30616"/>
        <dbReference type="ChEBI" id="CHEBI:43474"/>
        <dbReference type="ChEBI" id="CHEBI:57991"/>
        <dbReference type="ChEBI" id="CHEBI:456216"/>
    </reaction>
    <physiologicalReaction direction="left-to-right" evidence="16">
        <dbReference type="Rhea" id="RHEA:82360"/>
    </physiologicalReaction>
</comment>
<evidence type="ECO:0000256" key="3">
    <source>
        <dbReference type="ARBA" id="ARBA00022448"/>
    </source>
</evidence>
<dbReference type="FunFam" id="1.20.1560.10:FF:000048">
    <property type="entry name" value="ATP-binding cassette sub-family B member 10, mitochondrial"/>
    <property type="match status" value="1"/>
</dbReference>
<dbReference type="Gene3D" id="3.40.50.300">
    <property type="entry name" value="P-loop containing nucleotide triphosphate hydrolases"/>
    <property type="match status" value="1"/>
</dbReference>
<keyword evidence="11" id="KW-1278">Translocase</keyword>
<dbReference type="SUPFAM" id="SSF52540">
    <property type="entry name" value="P-loop containing nucleoside triphosphate hydrolases"/>
    <property type="match status" value="1"/>
</dbReference>
<evidence type="ECO:0000256" key="2">
    <source>
        <dbReference type="ARBA" id="ARBA00005580"/>
    </source>
</evidence>
<keyword evidence="3" id="KW-0813">Transport</keyword>
<evidence type="ECO:0000256" key="5">
    <source>
        <dbReference type="ARBA" id="ARBA00022723"/>
    </source>
</evidence>
<dbReference type="InterPro" id="IPR017871">
    <property type="entry name" value="ABC_transporter-like_CS"/>
</dbReference>
<dbReference type="GO" id="GO:0015421">
    <property type="term" value="F:ABC-type oligopeptide transporter activity"/>
    <property type="evidence" value="ECO:0007669"/>
    <property type="project" value="TreeGrafter"/>
</dbReference>
<evidence type="ECO:0000256" key="6">
    <source>
        <dbReference type="ARBA" id="ARBA00022741"/>
    </source>
</evidence>
<evidence type="ECO:0000256" key="1">
    <source>
        <dbReference type="ARBA" id="ARBA00004448"/>
    </source>
</evidence>
<evidence type="ECO:0000259" key="23">
    <source>
        <dbReference type="PROSITE" id="PS50929"/>
    </source>
</evidence>
<evidence type="ECO:0000256" key="20">
    <source>
        <dbReference type="ARBA" id="ARBA00083334"/>
    </source>
</evidence>
<dbReference type="PROSITE" id="PS00211">
    <property type="entry name" value="ABC_TRANSPORTER_1"/>
    <property type="match status" value="1"/>
</dbReference>
<dbReference type="PANTHER" id="PTHR43394">
    <property type="entry name" value="ATP-DEPENDENT PERMEASE MDL1, MITOCHONDRIAL"/>
    <property type="match status" value="1"/>
</dbReference>
<dbReference type="GO" id="GO:0046872">
    <property type="term" value="F:metal ion binding"/>
    <property type="evidence" value="ECO:0007669"/>
    <property type="project" value="UniProtKB-KW"/>
</dbReference>
<evidence type="ECO:0000313" key="24">
    <source>
        <dbReference type="EMBL" id="GFS17134.1"/>
    </source>
</evidence>
<keyword evidence="8 24" id="KW-0067">ATP-binding</keyword>
<dbReference type="SUPFAM" id="SSF90123">
    <property type="entry name" value="ABC transporter transmembrane region"/>
    <property type="match status" value="1"/>
</dbReference>
<name>A0AAV4J2Z5_9GAST</name>
<dbReference type="CDD" id="cd03249">
    <property type="entry name" value="ABC_MTABC3_MDL1_MDL2"/>
    <property type="match status" value="1"/>
</dbReference>
<evidence type="ECO:0000256" key="13">
    <source>
        <dbReference type="ARBA" id="ARBA00022990"/>
    </source>
</evidence>
<feature type="transmembrane region" description="Helical" evidence="21">
    <location>
        <begin position="226"/>
        <end position="247"/>
    </location>
</feature>
<evidence type="ECO:0000256" key="4">
    <source>
        <dbReference type="ARBA" id="ARBA00022692"/>
    </source>
</evidence>
<comment type="caution">
    <text evidence="24">The sequence shown here is derived from an EMBL/GenBank/DDBJ whole genome shotgun (WGS) entry which is preliminary data.</text>
</comment>
<evidence type="ECO:0000256" key="21">
    <source>
        <dbReference type="SAM" id="Phobius"/>
    </source>
</evidence>
<proteinExistence type="inferred from homology"/>
<dbReference type="CDD" id="cd18573">
    <property type="entry name" value="ABC_6TM_ABCB10_like"/>
    <property type="match status" value="1"/>
</dbReference>
<dbReference type="PROSITE" id="PS50893">
    <property type="entry name" value="ABC_TRANSPORTER_2"/>
    <property type="match status" value="1"/>
</dbReference>
<keyword evidence="15 21" id="KW-0472">Membrane</keyword>
<evidence type="ECO:0000256" key="7">
    <source>
        <dbReference type="ARBA" id="ARBA00022792"/>
    </source>
</evidence>
<evidence type="ECO:0000256" key="15">
    <source>
        <dbReference type="ARBA" id="ARBA00023136"/>
    </source>
</evidence>
<feature type="domain" description="ABC transporter" evidence="22">
    <location>
        <begin position="477"/>
        <end position="716"/>
    </location>
</feature>
<comment type="similarity">
    <text evidence="2">Belongs to the ABC transporter superfamily. ABCB family. Mitochondrial peptide exporter (TC 3.A.1.212) subfamily.</text>
</comment>
<dbReference type="PIRSF" id="PIRSF002773">
    <property type="entry name" value="ABC_prm/ATPase_B"/>
    <property type="match status" value="1"/>
</dbReference>
<feature type="transmembrane region" description="Helical" evidence="21">
    <location>
        <begin position="408"/>
        <end position="428"/>
    </location>
</feature>
<dbReference type="GO" id="GO:0090374">
    <property type="term" value="P:oligopeptide export from mitochondrion"/>
    <property type="evidence" value="ECO:0007669"/>
    <property type="project" value="TreeGrafter"/>
</dbReference>
<dbReference type="Pfam" id="PF00005">
    <property type="entry name" value="ABC_tran"/>
    <property type="match status" value="1"/>
</dbReference>
<dbReference type="InterPro" id="IPR003439">
    <property type="entry name" value="ABC_transporter-like_ATP-bd"/>
</dbReference>